<dbReference type="InterPro" id="IPR013221">
    <property type="entry name" value="Mur_ligase_cen"/>
</dbReference>
<keyword evidence="4 10" id="KW-0547">Nucleotide-binding</keyword>
<keyword evidence="1 10" id="KW-0963">Cytoplasm</keyword>
<evidence type="ECO:0000256" key="9">
    <source>
        <dbReference type="ARBA" id="ARBA00023316"/>
    </source>
</evidence>
<dbReference type="SUPFAM" id="SSF53244">
    <property type="entry name" value="MurD-like peptide ligases, peptide-binding domain"/>
    <property type="match status" value="1"/>
</dbReference>
<accession>A0ABW4UMB9</accession>
<reference evidence="16" key="1">
    <citation type="journal article" date="2019" name="Int. J. Syst. Evol. Microbiol.">
        <title>The Global Catalogue of Microorganisms (GCM) 10K type strain sequencing project: providing services to taxonomists for standard genome sequencing and annotation.</title>
        <authorList>
            <consortium name="The Broad Institute Genomics Platform"/>
            <consortium name="The Broad Institute Genome Sequencing Center for Infectious Disease"/>
            <person name="Wu L."/>
            <person name="Ma J."/>
        </authorList>
    </citation>
    <scope>NUCLEOTIDE SEQUENCE [LARGE SCALE GENOMIC DNA]</scope>
    <source>
        <strain evidence="16">CGMCC 1.16225</strain>
    </source>
</reference>
<name>A0ABW4UMB9_9HYPH</name>
<dbReference type="Gene3D" id="3.90.190.20">
    <property type="entry name" value="Mur ligase, C-terminal domain"/>
    <property type="match status" value="1"/>
</dbReference>
<dbReference type="Pfam" id="PF01225">
    <property type="entry name" value="Mur_ligase"/>
    <property type="match status" value="1"/>
</dbReference>
<keyword evidence="8 10" id="KW-0131">Cell cycle</keyword>
<evidence type="ECO:0000313" key="15">
    <source>
        <dbReference type="EMBL" id="MFD1988100.1"/>
    </source>
</evidence>
<dbReference type="Gene3D" id="3.40.1190.10">
    <property type="entry name" value="Mur-like, catalytic domain"/>
    <property type="match status" value="1"/>
</dbReference>
<comment type="catalytic activity">
    <reaction evidence="10 11">
        <text>D-alanyl-D-alanine + UDP-N-acetyl-alpha-D-muramoyl-L-alanyl-gamma-D-glutamyl-meso-2,6-diaminopimelate + ATP = UDP-N-acetyl-alpha-D-muramoyl-L-alanyl-gamma-D-glutamyl-meso-2,6-diaminopimeloyl-D-alanyl-D-alanine + ADP + phosphate + H(+)</text>
        <dbReference type="Rhea" id="RHEA:28374"/>
        <dbReference type="ChEBI" id="CHEBI:15378"/>
        <dbReference type="ChEBI" id="CHEBI:30616"/>
        <dbReference type="ChEBI" id="CHEBI:43474"/>
        <dbReference type="ChEBI" id="CHEBI:57822"/>
        <dbReference type="ChEBI" id="CHEBI:61386"/>
        <dbReference type="ChEBI" id="CHEBI:83905"/>
        <dbReference type="ChEBI" id="CHEBI:456216"/>
        <dbReference type="EC" id="6.3.2.10"/>
    </reaction>
</comment>
<keyword evidence="3 10" id="KW-0132">Cell division</keyword>
<dbReference type="PANTHER" id="PTHR43024:SF1">
    <property type="entry name" value="UDP-N-ACETYLMURAMOYL-TRIPEPTIDE--D-ALANYL-D-ALANINE LIGASE"/>
    <property type="match status" value="1"/>
</dbReference>
<dbReference type="Gene3D" id="3.40.1390.10">
    <property type="entry name" value="MurE/MurF, N-terminal domain"/>
    <property type="match status" value="1"/>
</dbReference>
<dbReference type="EC" id="6.3.2.10" evidence="10 11"/>
<evidence type="ECO:0000256" key="11">
    <source>
        <dbReference type="RuleBase" id="RU004136"/>
    </source>
</evidence>
<organism evidence="15 16">
    <name type="scientific">Mesorhizobium newzealandense</name>
    <dbReference type="NCBI Taxonomy" id="1300302"/>
    <lineage>
        <taxon>Bacteria</taxon>
        <taxon>Pseudomonadati</taxon>
        <taxon>Pseudomonadota</taxon>
        <taxon>Alphaproteobacteria</taxon>
        <taxon>Hyphomicrobiales</taxon>
        <taxon>Phyllobacteriaceae</taxon>
        <taxon>Mesorhizobium</taxon>
    </lineage>
</organism>
<dbReference type="HAMAP" id="MF_02019">
    <property type="entry name" value="MurF"/>
    <property type="match status" value="1"/>
</dbReference>
<feature type="domain" description="Mur ligase central" evidence="14">
    <location>
        <begin position="112"/>
        <end position="302"/>
    </location>
</feature>
<dbReference type="InterPro" id="IPR036615">
    <property type="entry name" value="Mur_ligase_C_dom_sf"/>
</dbReference>
<evidence type="ECO:0000256" key="4">
    <source>
        <dbReference type="ARBA" id="ARBA00022741"/>
    </source>
</evidence>
<sequence length="476" mass="49997">MSLLWTSEALVAAMDGRPLGPMPEGISGISIDSRSLQPGDAFFAIKGEAMDGHDFATAAIKAGAGVLVVAEGKLPSLGRLTAPIIVVEDVLAALEKLGVAARARSEAKIIAVTGSAGKTTTKEALRHVLSAVGKVHASAQSFNNHWGVPLTLARMPVDCDYAVFEIGMNHPDEIRPLVKMVRPHVAIVTMIAAAHLGFFRNLDEIARAKAEIFEGLEPEGAAILNRDDARWKLLDKMAHASGVEHVYGFGENARSTFKLVKCELHADHSDITARVGGHEVTARIGAPGRHMVQNVLAVLGAAHLVGADLDRVASALADLSAERGRGKRHVLRHPGGPITLIDESYNANPASMGAAMALLNATPVTGEGRRIAVLGDMLELGDHSAKLHAALADLIVGTGTQTVFLGGPEMRALAQTLPAEIKTEYRAGAAELKPVLLAALKPGDVVMIKSSKGIGFAKLVDALLGKFPAETTTKQT</sequence>
<keyword evidence="9 10" id="KW-0961">Cell wall biogenesis/degradation</keyword>
<evidence type="ECO:0000259" key="14">
    <source>
        <dbReference type="Pfam" id="PF08245"/>
    </source>
</evidence>
<comment type="subcellular location">
    <subcellularLocation>
        <location evidence="10 11">Cytoplasm</location>
    </subcellularLocation>
</comment>
<dbReference type="InterPro" id="IPR000713">
    <property type="entry name" value="Mur_ligase_N"/>
</dbReference>
<evidence type="ECO:0000256" key="7">
    <source>
        <dbReference type="ARBA" id="ARBA00022984"/>
    </source>
</evidence>
<dbReference type="NCBIfam" id="NF010693">
    <property type="entry name" value="PRK14093.1"/>
    <property type="match status" value="1"/>
</dbReference>
<evidence type="ECO:0000256" key="2">
    <source>
        <dbReference type="ARBA" id="ARBA00022598"/>
    </source>
</evidence>
<keyword evidence="5 10" id="KW-0067">ATP-binding</keyword>
<dbReference type="RefSeq" id="WP_379106719.1">
    <property type="nucleotide sequence ID" value="NZ_JBHUGZ010000031.1"/>
</dbReference>
<evidence type="ECO:0000256" key="3">
    <source>
        <dbReference type="ARBA" id="ARBA00022618"/>
    </source>
</evidence>
<keyword evidence="7 10" id="KW-0573">Peptidoglycan synthesis</keyword>
<dbReference type="SUPFAM" id="SSF63418">
    <property type="entry name" value="MurE/MurF N-terminal domain"/>
    <property type="match status" value="1"/>
</dbReference>
<keyword evidence="6 10" id="KW-0133">Cell shape</keyword>
<comment type="pathway">
    <text evidence="10 11">Cell wall biogenesis; peptidoglycan biosynthesis.</text>
</comment>
<dbReference type="InterPro" id="IPR036565">
    <property type="entry name" value="Mur-like_cat_sf"/>
</dbReference>
<evidence type="ECO:0000256" key="5">
    <source>
        <dbReference type="ARBA" id="ARBA00022840"/>
    </source>
</evidence>
<dbReference type="Pfam" id="PF08245">
    <property type="entry name" value="Mur_ligase_M"/>
    <property type="match status" value="1"/>
</dbReference>
<evidence type="ECO:0000259" key="13">
    <source>
        <dbReference type="Pfam" id="PF02875"/>
    </source>
</evidence>
<dbReference type="PANTHER" id="PTHR43024">
    <property type="entry name" value="UDP-N-ACETYLMURAMOYL-TRIPEPTIDE--D-ALANYL-D-ALANINE LIGASE"/>
    <property type="match status" value="1"/>
</dbReference>
<feature type="domain" description="Mur ligase C-terminal" evidence="13">
    <location>
        <begin position="336"/>
        <end position="451"/>
    </location>
</feature>
<dbReference type="InterPro" id="IPR004101">
    <property type="entry name" value="Mur_ligase_C"/>
</dbReference>
<evidence type="ECO:0000256" key="1">
    <source>
        <dbReference type="ARBA" id="ARBA00022490"/>
    </source>
</evidence>
<dbReference type="NCBIfam" id="TIGR01143">
    <property type="entry name" value="murF"/>
    <property type="match status" value="1"/>
</dbReference>
<evidence type="ECO:0000259" key="12">
    <source>
        <dbReference type="Pfam" id="PF01225"/>
    </source>
</evidence>
<dbReference type="InterPro" id="IPR005863">
    <property type="entry name" value="UDP-N-AcMur_synth"/>
</dbReference>
<gene>
    <name evidence="10" type="primary">murF</name>
    <name evidence="15" type="ORF">ACFSOZ_37405</name>
</gene>
<feature type="binding site" evidence="10">
    <location>
        <begin position="114"/>
        <end position="120"/>
    </location>
    <ligand>
        <name>ATP</name>
        <dbReference type="ChEBI" id="CHEBI:30616"/>
    </ligand>
</feature>
<comment type="function">
    <text evidence="10 11">Involved in cell wall formation. Catalyzes the final step in the synthesis of UDP-N-acetylmuramoyl-pentapeptide, the precursor of murein.</text>
</comment>
<evidence type="ECO:0000256" key="6">
    <source>
        <dbReference type="ARBA" id="ARBA00022960"/>
    </source>
</evidence>
<evidence type="ECO:0000313" key="16">
    <source>
        <dbReference type="Proteomes" id="UP001597405"/>
    </source>
</evidence>
<dbReference type="EMBL" id="JBHUGZ010000031">
    <property type="protein sequence ID" value="MFD1988100.1"/>
    <property type="molecule type" value="Genomic_DNA"/>
</dbReference>
<dbReference type="Proteomes" id="UP001597405">
    <property type="component" value="Unassembled WGS sequence"/>
</dbReference>
<dbReference type="Pfam" id="PF02875">
    <property type="entry name" value="Mur_ligase_C"/>
    <property type="match status" value="1"/>
</dbReference>
<comment type="caution">
    <text evidence="15">The sequence shown here is derived from an EMBL/GenBank/DDBJ whole genome shotgun (WGS) entry which is preliminary data.</text>
</comment>
<evidence type="ECO:0000256" key="8">
    <source>
        <dbReference type="ARBA" id="ARBA00023306"/>
    </source>
</evidence>
<dbReference type="InterPro" id="IPR035911">
    <property type="entry name" value="MurE/MurF_N"/>
</dbReference>
<keyword evidence="16" id="KW-1185">Reference proteome</keyword>
<protein>
    <recommendedName>
        <fullName evidence="10 11">UDP-N-acetylmuramoyl-tripeptide--D-alanyl-D-alanine ligase</fullName>
        <ecNumber evidence="10 11">6.3.2.10</ecNumber>
    </recommendedName>
    <alternativeName>
        <fullName evidence="10">D-alanyl-D-alanine-adding enzyme</fullName>
    </alternativeName>
</protein>
<proteinExistence type="inferred from homology"/>
<comment type="similarity">
    <text evidence="10">Belongs to the MurCDEF family. MurF subfamily.</text>
</comment>
<dbReference type="GO" id="GO:0016874">
    <property type="term" value="F:ligase activity"/>
    <property type="evidence" value="ECO:0007669"/>
    <property type="project" value="UniProtKB-KW"/>
</dbReference>
<evidence type="ECO:0000256" key="10">
    <source>
        <dbReference type="HAMAP-Rule" id="MF_02019"/>
    </source>
</evidence>
<keyword evidence="2 10" id="KW-0436">Ligase</keyword>
<feature type="domain" description="Mur ligase N-terminal catalytic" evidence="12">
    <location>
        <begin position="26"/>
        <end position="97"/>
    </location>
</feature>
<dbReference type="SUPFAM" id="SSF53623">
    <property type="entry name" value="MurD-like peptide ligases, catalytic domain"/>
    <property type="match status" value="1"/>
</dbReference>
<dbReference type="InterPro" id="IPR051046">
    <property type="entry name" value="MurCDEF_CellWall_CoF430Synth"/>
</dbReference>